<feature type="compositionally biased region" description="Basic residues" evidence="1">
    <location>
        <begin position="24"/>
        <end position="37"/>
    </location>
</feature>
<organism evidence="2 3">
    <name type="scientific">Ensete ventricosum</name>
    <name type="common">Abyssinian banana</name>
    <name type="synonym">Musa ensete</name>
    <dbReference type="NCBI Taxonomy" id="4639"/>
    <lineage>
        <taxon>Eukaryota</taxon>
        <taxon>Viridiplantae</taxon>
        <taxon>Streptophyta</taxon>
        <taxon>Embryophyta</taxon>
        <taxon>Tracheophyta</taxon>
        <taxon>Spermatophyta</taxon>
        <taxon>Magnoliopsida</taxon>
        <taxon>Liliopsida</taxon>
        <taxon>Zingiberales</taxon>
        <taxon>Musaceae</taxon>
        <taxon>Ensete</taxon>
    </lineage>
</organism>
<accession>A0A426ZW98</accession>
<dbReference type="Proteomes" id="UP000287651">
    <property type="component" value="Unassembled WGS sequence"/>
</dbReference>
<comment type="caution">
    <text evidence="2">The sequence shown here is derived from an EMBL/GenBank/DDBJ whole genome shotgun (WGS) entry which is preliminary data.</text>
</comment>
<gene>
    <name evidence="2" type="ORF">B296_00008339</name>
</gene>
<dbReference type="AlphaFoldDB" id="A0A426ZW98"/>
<protein>
    <submittedName>
        <fullName evidence="2">Uncharacterized protein</fullName>
    </submittedName>
</protein>
<reference evidence="2 3" key="1">
    <citation type="journal article" date="2014" name="Agronomy (Basel)">
        <title>A Draft Genome Sequence for Ensete ventricosum, the Drought-Tolerant Tree Against Hunger.</title>
        <authorList>
            <person name="Harrison J."/>
            <person name="Moore K.A."/>
            <person name="Paszkiewicz K."/>
            <person name="Jones T."/>
            <person name="Grant M."/>
            <person name="Ambacheew D."/>
            <person name="Muzemil S."/>
            <person name="Studholme D.J."/>
        </authorList>
    </citation>
    <scope>NUCLEOTIDE SEQUENCE [LARGE SCALE GENOMIC DNA]</scope>
</reference>
<feature type="region of interest" description="Disordered" evidence="1">
    <location>
        <begin position="24"/>
        <end position="46"/>
    </location>
</feature>
<sequence>MLREAESTIAKEKSVLYIGQTKKKRKVDKSLKKGKGKGKLDTAKVAKKDPTKDKGHCFYYVKDGHLKRNYKEEIVYPCIPDPDGEDEGGQASSSLAISTRWISAVKLLQSDLATLAQMEGGK</sequence>
<dbReference type="EMBL" id="AMZH03004750">
    <property type="protein sequence ID" value="RRT68258.1"/>
    <property type="molecule type" value="Genomic_DNA"/>
</dbReference>
<evidence type="ECO:0000313" key="3">
    <source>
        <dbReference type="Proteomes" id="UP000287651"/>
    </source>
</evidence>
<evidence type="ECO:0000256" key="1">
    <source>
        <dbReference type="SAM" id="MobiDB-lite"/>
    </source>
</evidence>
<evidence type="ECO:0000313" key="2">
    <source>
        <dbReference type="EMBL" id="RRT68258.1"/>
    </source>
</evidence>
<proteinExistence type="predicted"/>
<name>A0A426ZW98_ENSVE</name>